<keyword evidence="5 9" id="KW-0645">Protease</keyword>
<keyword evidence="12" id="KW-1185">Reference proteome</keyword>
<dbReference type="HAMAP" id="MF_00181">
    <property type="entry name" value="Cytosol_peptidase_M17"/>
    <property type="match status" value="1"/>
</dbReference>
<dbReference type="Pfam" id="PF02789">
    <property type="entry name" value="Peptidase_M17_N"/>
    <property type="match status" value="1"/>
</dbReference>
<feature type="binding site" evidence="9">
    <location>
        <position position="271"/>
    </location>
    <ligand>
        <name>Mn(2+)</name>
        <dbReference type="ChEBI" id="CHEBI:29035"/>
        <label>1</label>
    </ligand>
</feature>
<dbReference type="InterPro" id="IPR011356">
    <property type="entry name" value="Leucine_aapep/pepB"/>
</dbReference>
<comment type="catalytic activity">
    <reaction evidence="1 9">
        <text>Release of an N-terminal amino acid, Xaa-|-Yaa-, in which Xaa is preferably Leu, but may be other amino acids including Pro although not Arg or Lys, and Yaa may be Pro. Amino acid amides and methyl esters are also readily hydrolyzed, but rates on arylamides are exceedingly low.</text>
        <dbReference type="EC" id="3.4.11.1"/>
    </reaction>
</comment>
<comment type="cofactor">
    <cofactor evidence="9">
        <name>Mn(2+)</name>
        <dbReference type="ChEBI" id="CHEBI:29035"/>
    </cofactor>
    <text evidence="9">Binds 2 manganese ions per subunit.</text>
</comment>
<evidence type="ECO:0000256" key="6">
    <source>
        <dbReference type="ARBA" id="ARBA00022723"/>
    </source>
</evidence>
<dbReference type="SUPFAM" id="SSF53187">
    <property type="entry name" value="Zn-dependent exopeptidases"/>
    <property type="match status" value="1"/>
</dbReference>
<accession>A0A369WVC4</accession>
<dbReference type="Proteomes" id="UP000253769">
    <property type="component" value="Unassembled WGS sequence"/>
</dbReference>
<dbReference type="PANTHER" id="PTHR11963:SF23">
    <property type="entry name" value="CYTOSOL AMINOPEPTIDASE"/>
    <property type="match status" value="1"/>
</dbReference>
<feature type="binding site" evidence="9">
    <location>
        <position position="271"/>
    </location>
    <ligand>
        <name>Mn(2+)</name>
        <dbReference type="ChEBI" id="CHEBI:29035"/>
        <label>2</label>
    </ligand>
</feature>
<dbReference type="PROSITE" id="PS00631">
    <property type="entry name" value="CYTOSOL_AP"/>
    <property type="match status" value="1"/>
</dbReference>
<dbReference type="NCBIfam" id="NF002074">
    <property type="entry name" value="PRK00913.1-4"/>
    <property type="match status" value="1"/>
</dbReference>
<feature type="domain" description="Cytosol aminopeptidase" evidence="10">
    <location>
        <begin position="346"/>
        <end position="353"/>
    </location>
</feature>
<dbReference type="InterPro" id="IPR000819">
    <property type="entry name" value="Peptidase_M17_C"/>
</dbReference>
<dbReference type="EC" id="3.4.11.10" evidence="9"/>
<keyword evidence="9" id="KW-0963">Cytoplasm</keyword>
<keyword evidence="4 9" id="KW-0031">Aminopeptidase</keyword>
<evidence type="ECO:0000256" key="2">
    <source>
        <dbReference type="ARBA" id="ARBA00000967"/>
    </source>
</evidence>
<feature type="binding site" evidence="9">
    <location>
        <position position="350"/>
    </location>
    <ligand>
        <name>Mn(2+)</name>
        <dbReference type="ChEBI" id="CHEBI:29035"/>
        <label>1</label>
    </ligand>
</feature>
<proteinExistence type="inferred from homology"/>
<evidence type="ECO:0000313" key="11">
    <source>
        <dbReference type="EMBL" id="RDE25009.1"/>
    </source>
</evidence>
<comment type="function">
    <text evidence="9">Presumably involved in the processing and regular turnover of intracellular proteins. Catalyzes the removal of unsubstituted N-terminal amino acids from various peptides.</text>
</comment>
<dbReference type="Gene3D" id="3.40.220.10">
    <property type="entry name" value="Leucine Aminopeptidase, subunit E, domain 1"/>
    <property type="match status" value="1"/>
</dbReference>
<sequence>MQFQISSASLTELETPCLIVAVGEEGELSSAARQLDEASNGYLSDIVSAGDIRGKTGDSLLLQKFDGIKARRVLLLGMGKESERNDRSFTKVLASALSSLKSINVSEVSIALDDSVIPGRDCYWRTRTLAEQFSAGLYQFDQLKSKKGDAPALETIEILLEEADVETGEVAIIEASAIANGVSTARDLGNLPGNICTPTYLAAQAQELADEYDSLSLEVLEEAEMRTLGMGSLLSVSAGSEQPAKLIVLQYRGAGENDRPHVLVGKGITFDSGGISLKPGEAMDEMKYDMCGAASVMGTMTAVAELGLELNVVAVIAAAENMPSGVATKPGDIVTTLSGQTVEILNTDAEGRLVLCDALTYAERFQPVSVIDIATLTGACIIALGHKASGLLSNNDQLAEQLLGAGEYTNDKAWRLPLWDDYQEQLDSNFADMANIGGRPAGTITAACFLSRFTKEFAWAHLDIAGTAWVSGKQKGATGRCVPLLTQYLIDRADGDDNESGSDS</sequence>
<dbReference type="EC" id="3.4.11.1" evidence="9"/>
<dbReference type="CDD" id="cd00433">
    <property type="entry name" value="Peptidase_M17"/>
    <property type="match status" value="1"/>
</dbReference>
<comment type="subcellular location">
    <subcellularLocation>
        <location evidence="9">Cytoplasm</location>
    </subcellularLocation>
</comment>
<dbReference type="PANTHER" id="PTHR11963">
    <property type="entry name" value="LEUCINE AMINOPEPTIDASE-RELATED"/>
    <property type="match status" value="1"/>
</dbReference>
<dbReference type="EMBL" id="QQOH01000001">
    <property type="protein sequence ID" value="RDE25009.1"/>
    <property type="molecule type" value="Genomic_DNA"/>
</dbReference>
<feature type="active site" evidence="9">
    <location>
        <position position="278"/>
    </location>
</feature>
<dbReference type="NCBIfam" id="NF002073">
    <property type="entry name" value="PRK00913.1-2"/>
    <property type="match status" value="1"/>
</dbReference>
<evidence type="ECO:0000256" key="7">
    <source>
        <dbReference type="ARBA" id="ARBA00022801"/>
    </source>
</evidence>
<dbReference type="Pfam" id="PF00883">
    <property type="entry name" value="Peptidase_M17"/>
    <property type="match status" value="1"/>
</dbReference>
<gene>
    <name evidence="9" type="primary">pepA</name>
    <name evidence="11" type="ORF">DV711_05415</name>
</gene>
<feature type="binding site" evidence="9">
    <location>
        <position position="348"/>
    </location>
    <ligand>
        <name>Mn(2+)</name>
        <dbReference type="ChEBI" id="CHEBI:29035"/>
        <label>1</label>
    </ligand>
</feature>
<keyword evidence="7 9" id="KW-0378">Hydrolase</keyword>
<dbReference type="SUPFAM" id="SSF52949">
    <property type="entry name" value="Macro domain-like"/>
    <property type="match status" value="1"/>
</dbReference>
<comment type="catalytic activity">
    <reaction evidence="2 9">
        <text>Release of an N-terminal amino acid, preferentially leucine, but not glutamic or aspartic acids.</text>
        <dbReference type="EC" id="3.4.11.10"/>
    </reaction>
</comment>
<dbReference type="NCBIfam" id="NF002077">
    <property type="entry name" value="PRK00913.2-4"/>
    <property type="match status" value="1"/>
</dbReference>
<name>A0A369WVC4_9GAMM</name>
<dbReference type="InterPro" id="IPR023042">
    <property type="entry name" value="Peptidase_M17_leu_NH2_pept"/>
</dbReference>
<evidence type="ECO:0000259" key="10">
    <source>
        <dbReference type="PROSITE" id="PS00631"/>
    </source>
</evidence>
<dbReference type="OrthoDB" id="9809354at2"/>
<feature type="binding site" evidence="9">
    <location>
        <position position="266"/>
    </location>
    <ligand>
        <name>Mn(2+)</name>
        <dbReference type="ChEBI" id="CHEBI:29035"/>
        <label>2</label>
    </ligand>
</feature>
<feature type="binding site" evidence="9">
    <location>
        <position position="289"/>
    </location>
    <ligand>
        <name>Mn(2+)</name>
        <dbReference type="ChEBI" id="CHEBI:29035"/>
        <label>2</label>
    </ligand>
</feature>
<dbReference type="GO" id="GO:0070006">
    <property type="term" value="F:metalloaminopeptidase activity"/>
    <property type="evidence" value="ECO:0007669"/>
    <property type="project" value="InterPro"/>
</dbReference>
<dbReference type="RefSeq" id="WP_114694603.1">
    <property type="nucleotide sequence ID" value="NZ_QQOH01000001.1"/>
</dbReference>
<dbReference type="GO" id="GO:0006508">
    <property type="term" value="P:proteolysis"/>
    <property type="evidence" value="ECO:0007669"/>
    <property type="project" value="UniProtKB-KW"/>
</dbReference>
<organism evidence="11 12">
    <name type="scientific">Motiliproteus coralliicola</name>
    <dbReference type="NCBI Taxonomy" id="2283196"/>
    <lineage>
        <taxon>Bacteria</taxon>
        <taxon>Pseudomonadati</taxon>
        <taxon>Pseudomonadota</taxon>
        <taxon>Gammaproteobacteria</taxon>
        <taxon>Oceanospirillales</taxon>
        <taxon>Oceanospirillaceae</taxon>
        <taxon>Motiliproteus</taxon>
    </lineage>
</organism>
<keyword evidence="6 9" id="KW-0479">Metal-binding</keyword>
<protein>
    <recommendedName>
        <fullName evidence="9">Probable cytosol aminopeptidase</fullName>
        <ecNumber evidence="9">3.4.11.1</ecNumber>
    </recommendedName>
    <alternativeName>
        <fullName evidence="9">Leucine aminopeptidase</fullName>
        <shortName evidence="9">LAP</shortName>
        <ecNumber evidence="9">3.4.11.10</ecNumber>
    </alternativeName>
    <alternativeName>
        <fullName evidence="9">Leucyl aminopeptidase</fullName>
    </alternativeName>
</protein>
<evidence type="ECO:0000313" key="12">
    <source>
        <dbReference type="Proteomes" id="UP000253769"/>
    </source>
</evidence>
<evidence type="ECO:0000256" key="8">
    <source>
        <dbReference type="ARBA" id="ARBA00023211"/>
    </source>
</evidence>
<reference evidence="11 12" key="1">
    <citation type="submission" date="2018-07" db="EMBL/GenBank/DDBJ databases">
        <title>Motiliproteus coralliicola sp. nov., a bacterium isolated from Coral.</title>
        <authorList>
            <person name="Wang G."/>
        </authorList>
    </citation>
    <scope>NUCLEOTIDE SEQUENCE [LARGE SCALE GENOMIC DNA]</scope>
    <source>
        <strain evidence="11 12">C34</strain>
    </source>
</reference>
<evidence type="ECO:0000256" key="4">
    <source>
        <dbReference type="ARBA" id="ARBA00022438"/>
    </source>
</evidence>
<evidence type="ECO:0000256" key="5">
    <source>
        <dbReference type="ARBA" id="ARBA00022670"/>
    </source>
</evidence>
<dbReference type="InterPro" id="IPR043472">
    <property type="entry name" value="Macro_dom-like"/>
</dbReference>
<evidence type="ECO:0000256" key="1">
    <source>
        <dbReference type="ARBA" id="ARBA00000135"/>
    </source>
</evidence>
<dbReference type="GO" id="GO:0030145">
    <property type="term" value="F:manganese ion binding"/>
    <property type="evidence" value="ECO:0007669"/>
    <property type="project" value="UniProtKB-UniRule"/>
</dbReference>
<keyword evidence="8 9" id="KW-0464">Manganese</keyword>
<dbReference type="PRINTS" id="PR00481">
    <property type="entry name" value="LAMNOPPTDASE"/>
</dbReference>
<comment type="caution">
    <text evidence="11">The sequence shown here is derived from an EMBL/GenBank/DDBJ whole genome shotgun (WGS) entry which is preliminary data.</text>
</comment>
<dbReference type="Gene3D" id="3.40.630.10">
    <property type="entry name" value="Zn peptidases"/>
    <property type="match status" value="1"/>
</dbReference>
<feature type="active site" evidence="9">
    <location>
        <position position="352"/>
    </location>
</feature>
<evidence type="ECO:0000256" key="9">
    <source>
        <dbReference type="HAMAP-Rule" id="MF_00181"/>
    </source>
</evidence>
<evidence type="ECO:0000256" key="3">
    <source>
        <dbReference type="ARBA" id="ARBA00009528"/>
    </source>
</evidence>
<dbReference type="AlphaFoldDB" id="A0A369WVC4"/>
<dbReference type="InterPro" id="IPR008283">
    <property type="entry name" value="Peptidase_M17_N"/>
</dbReference>
<dbReference type="FunFam" id="3.40.630.10:FF:000004">
    <property type="entry name" value="Probable cytosol aminopeptidase"/>
    <property type="match status" value="1"/>
</dbReference>
<comment type="similarity">
    <text evidence="3 9">Belongs to the peptidase M17 family.</text>
</comment>
<feature type="binding site" evidence="9">
    <location>
        <position position="350"/>
    </location>
    <ligand>
        <name>Mn(2+)</name>
        <dbReference type="ChEBI" id="CHEBI:29035"/>
        <label>2</label>
    </ligand>
</feature>
<dbReference type="GO" id="GO:0005737">
    <property type="term" value="C:cytoplasm"/>
    <property type="evidence" value="ECO:0007669"/>
    <property type="project" value="UniProtKB-SubCell"/>
</dbReference>